<dbReference type="PANTHER" id="PTHR21299:SF1">
    <property type="entry name" value="PANTOATE--BETA-ALANINE LIGASE"/>
    <property type="match status" value="1"/>
</dbReference>
<gene>
    <name evidence="15" type="primary">panC</name>
    <name evidence="16" type="ORF">SAMN04488544_3236</name>
</gene>
<dbReference type="GO" id="GO:0005829">
    <property type="term" value="C:cytosol"/>
    <property type="evidence" value="ECO:0007669"/>
    <property type="project" value="TreeGrafter"/>
</dbReference>
<evidence type="ECO:0000256" key="12">
    <source>
        <dbReference type="ARBA" id="ARBA00048258"/>
    </source>
</evidence>
<feature type="binding site" evidence="15">
    <location>
        <position position="60"/>
    </location>
    <ligand>
        <name>beta-alanine</name>
        <dbReference type="ChEBI" id="CHEBI:57966"/>
    </ligand>
</feature>
<evidence type="ECO:0000256" key="9">
    <source>
        <dbReference type="ARBA" id="ARBA00022741"/>
    </source>
</evidence>
<keyword evidence="17" id="KW-1185">Reference proteome</keyword>
<evidence type="ECO:0000256" key="15">
    <source>
        <dbReference type="HAMAP-Rule" id="MF_00158"/>
    </source>
</evidence>
<feature type="binding site" evidence="15">
    <location>
        <position position="60"/>
    </location>
    <ligand>
        <name>(R)-pantoate</name>
        <dbReference type="ChEBI" id="CHEBI:15980"/>
    </ligand>
</feature>
<keyword evidence="7 15" id="KW-0436">Ligase</keyword>
<protein>
    <recommendedName>
        <fullName evidence="5 15">Pantothenate synthetase</fullName>
        <shortName evidence="15">PS</shortName>
        <ecNumber evidence="4 15">6.3.2.1</ecNumber>
    </recommendedName>
    <alternativeName>
        <fullName evidence="14 15">Pantoate--beta-alanine ligase</fullName>
    </alternativeName>
    <alternativeName>
        <fullName evidence="11 15">Pantoate-activating enzyme</fullName>
    </alternativeName>
</protein>
<dbReference type="Pfam" id="PF02569">
    <property type="entry name" value="Pantoate_ligase"/>
    <property type="match status" value="1"/>
</dbReference>
<comment type="subunit">
    <text evidence="15">Homodimer.</text>
</comment>
<dbReference type="CDD" id="cd00560">
    <property type="entry name" value="PanC"/>
    <property type="match status" value="1"/>
</dbReference>
<comment type="miscellaneous">
    <text evidence="15">The reaction proceeds by a bi uni uni bi ping pong mechanism.</text>
</comment>
<dbReference type="NCBIfam" id="TIGR00018">
    <property type="entry name" value="panC"/>
    <property type="match status" value="1"/>
</dbReference>
<name>A0A1H2N3W8_9ACTN</name>
<dbReference type="EMBL" id="LT629799">
    <property type="protein sequence ID" value="SDU99928.1"/>
    <property type="molecule type" value="Genomic_DNA"/>
</dbReference>
<dbReference type="RefSeq" id="WP_091076528.1">
    <property type="nucleotide sequence ID" value="NZ_LT629799.1"/>
</dbReference>
<evidence type="ECO:0000256" key="14">
    <source>
        <dbReference type="ARBA" id="ARBA00077433"/>
    </source>
</evidence>
<comment type="function">
    <text evidence="13 15">Catalyzes the condensation of pantoate with beta-alanine in an ATP-dependent reaction via a pantoyl-adenylate intermediate.</text>
</comment>
<feature type="binding site" evidence="15">
    <location>
        <position position="175"/>
    </location>
    <ligand>
        <name>ATP</name>
        <dbReference type="ChEBI" id="CHEBI:30616"/>
    </ligand>
</feature>
<evidence type="ECO:0000256" key="2">
    <source>
        <dbReference type="ARBA" id="ARBA00004990"/>
    </source>
</evidence>
<dbReference type="InterPro" id="IPR042176">
    <property type="entry name" value="Pantoate_ligase_C"/>
</dbReference>
<dbReference type="FunFam" id="3.40.50.620:FF:000114">
    <property type="entry name" value="Pantothenate synthetase"/>
    <property type="match status" value="1"/>
</dbReference>
<dbReference type="InterPro" id="IPR004821">
    <property type="entry name" value="Cyt_trans-like"/>
</dbReference>
<evidence type="ECO:0000256" key="11">
    <source>
        <dbReference type="ARBA" id="ARBA00032806"/>
    </source>
</evidence>
<evidence type="ECO:0000256" key="5">
    <source>
        <dbReference type="ARBA" id="ARBA00014155"/>
    </source>
</evidence>
<dbReference type="Gene3D" id="3.40.50.620">
    <property type="entry name" value="HUPs"/>
    <property type="match status" value="1"/>
</dbReference>
<dbReference type="InterPro" id="IPR014729">
    <property type="entry name" value="Rossmann-like_a/b/a_fold"/>
</dbReference>
<feature type="binding site" evidence="15">
    <location>
        <begin position="146"/>
        <end position="149"/>
    </location>
    <ligand>
        <name>ATP</name>
        <dbReference type="ChEBI" id="CHEBI:30616"/>
    </ligand>
</feature>
<sequence length="295" mass="31198">MRVARSIGELTGLRAEVPAGHRVGFVPTMGALHAGHASLVEQARALTETVVVSIFVNPLQFGPNEDYARYPRPLETDLERCADLGVDLVFVPSVNDLYPSGRQVSVSAGTMGTVLEGAARPGHFDGVLTVVLKLLNLVRPQVALFGRKDAQQLACVQRMVVDLNLDVRVLGGETVREPDGLALSSRNVFLSPTERALAIDLATALERAAAQDTLTTALGAAHAVLDRAGLDPDFDLDYLAAVNPETFAEVASDAGGEVLLVAAAVVGGTRLIDNATLHLREPVDPPAVPRLPSPR</sequence>
<evidence type="ECO:0000313" key="17">
    <source>
        <dbReference type="Proteomes" id="UP000198825"/>
    </source>
</evidence>
<accession>A0A1H2N3W8</accession>
<dbReference type="SUPFAM" id="SSF52374">
    <property type="entry name" value="Nucleotidylyl transferase"/>
    <property type="match status" value="1"/>
</dbReference>
<keyword evidence="6 15" id="KW-0963">Cytoplasm</keyword>
<dbReference type="OrthoDB" id="9773087at2"/>
<keyword evidence="10 15" id="KW-0067">ATP-binding</keyword>
<evidence type="ECO:0000256" key="7">
    <source>
        <dbReference type="ARBA" id="ARBA00022598"/>
    </source>
</evidence>
<feature type="active site" description="Proton donor" evidence="15">
    <location>
        <position position="36"/>
    </location>
</feature>
<evidence type="ECO:0000256" key="8">
    <source>
        <dbReference type="ARBA" id="ARBA00022655"/>
    </source>
</evidence>
<evidence type="ECO:0000256" key="3">
    <source>
        <dbReference type="ARBA" id="ARBA00009256"/>
    </source>
</evidence>
<comment type="catalytic activity">
    <reaction evidence="12 15">
        <text>(R)-pantoate + beta-alanine + ATP = (R)-pantothenate + AMP + diphosphate + H(+)</text>
        <dbReference type="Rhea" id="RHEA:10912"/>
        <dbReference type="ChEBI" id="CHEBI:15378"/>
        <dbReference type="ChEBI" id="CHEBI:15980"/>
        <dbReference type="ChEBI" id="CHEBI:29032"/>
        <dbReference type="ChEBI" id="CHEBI:30616"/>
        <dbReference type="ChEBI" id="CHEBI:33019"/>
        <dbReference type="ChEBI" id="CHEBI:57966"/>
        <dbReference type="ChEBI" id="CHEBI:456215"/>
        <dbReference type="EC" id="6.3.2.1"/>
    </reaction>
</comment>
<proteinExistence type="inferred from homology"/>
<feature type="binding site" evidence="15">
    <location>
        <begin position="29"/>
        <end position="36"/>
    </location>
    <ligand>
        <name>ATP</name>
        <dbReference type="ChEBI" id="CHEBI:30616"/>
    </ligand>
</feature>
<evidence type="ECO:0000256" key="6">
    <source>
        <dbReference type="ARBA" id="ARBA00022490"/>
    </source>
</evidence>
<dbReference type="UniPathway" id="UPA00028">
    <property type="reaction ID" value="UER00005"/>
</dbReference>
<dbReference type="STRING" id="546874.SAMN04488544_3236"/>
<dbReference type="EC" id="6.3.2.1" evidence="4 15"/>
<dbReference type="HAMAP" id="MF_00158">
    <property type="entry name" value="PanC"/>
    <property type="match status" value="1"/>
</dbReference>
<keyword evidence="9 15" id="KW-0547">Nucleotide-binding</keyword>
<comment type="subcellular location">
    <subcellularLocation>
        <location evidence="1 15">Cytoplasm</location>
    </subcellularLocation>
</comment>
<reference evidence="17" key="1">
    <citation type="submission" date="2016-10" db="EMBL/GenBank/DDBJ databases">
        <authorList>
            <person name="Varghese N."/>
            <person name="Submissions S."/>
        </authorList>
    </citation>
    <scope>NUCLEOTIDE SEQUENCE [LARGE SCALE GENOMIC DNA]</scope>
    <source>
        <strain evidence="17">DSM 21743</strain>
    </source>
</reference>
<feature type="binding site" evidence="15">
    <location>
        <position position="152"/>
    </location>
    <ligand>
        <name>(R)-pantoate</name>
        <dbReference type="ChEBI" id="CHEBI:15980"/>
    </ligand>
</feature>
<keyword evidence="8 15" id="KW-0566">Pantothenate biosynthesis</keyword>
<dbReference type="PANTHER" id="PTHR21299">
    <property type="entry name" value="CYTIDYLATE KINASE/PANTOATE-BETA-ALANINE LIGASE"/>
    <property type="match status" value="1"/>
</dbReference>
<organism evidence="16 17">
    <name type="scientific">Microlunatus sagamiharensis</name>
    <dbReference type="NCBI Taxonomy" id="546874"/>
    <lineage>
        <taxon>Bacteria</taxon>
        <taxon>Bacillati</taxon>
        <taxon>Actinomycetota</taxon>
        <taxon>Actinomycetes</taxon>
        <taxon>Propionibacteriales</taxon>
        <taxon>Propionibacteriaceae</taxon>
        <taxon>Microlunatus</taxon>
    </lineage>
</organism>
<evidence type="ECO:0000256" key="10">
    <source>
        <dbReference type="ARBA" id="ARBA00022840"/>
    </source>
</evidence>
<evidence type="ECO:0000256" key="13">
    <source>
        <dbReference type="ARBA" id="ARBA00055042"/>
    </source>
</evidence>
<dbReference type="GO" id="GO:0015940">
    <property type="term" value="P:pantothenate biosynthetic process"/>
    <property type="evidence" value="ECO:0007669"/>
    <property type="project" value="UniProtKB-UniRule"/>
</dbReference>
<dbReference type="GO" id="GO:0005524">
    <property type="term" value="F:ATP binding"/>
    <property type="evidence" value="ECO:0007669"/>
    <property type="project" value="UniProtKB-KW"/>
</dbReference>
<dbReference type="GO" id="GO:0004592">
    <property type="term" value="F:pantoate-beta-alanine ligase activity"/>
    <property type="evidence" value="ECO:0007669"/>
    <property type="project" value="UniProtKB-UniRule"/>
</dbReference>
<evidence type="ECO:0000313" key="16">
    <source>
        <dbReference type="EMBL" id="SDU99928.1"/>
    </source>
</evidence>
<dbReference type="Gene3D" id="3.30.1300.10">
    <property type="entry name" value="Pantoate-beta-alanine ligase, C-terminal domain"/>
    <property type="match status" value="1"/>
</dbReference>
<evidence type="ECO:0000256" key="4">
    <source>
        <dbReference type="ARBA" id="ARBA00012219"/>
    </source>
</evidence>
<feature type="binding site" evidence="15">
    <location>
        <begin position="183"/>
        <end position="186"/>
    </location>
    <ligand>
        <name>ATP</name>
        <dbReference type="ChEBI" id="CHEBI:30616"/>
    </ligand>
</feature>
<evidence type="ECO:0000256" key="1">
    <source>
        <dbReference type="ARBA" id="ARBA00004496"/>
    </source>
</evidence>
<dbReference type="AlphaFoldDB" id="A0A1H2N3W8"/>
<dbReference type="Proteomes" id="UP000198825">
    <property type="component" value="Chromosome I"/>
</dbReference>
<comment type="similarity">
    <text evidence="3 15">Belongs to the pantothenate synthetase family.</text>
</comment>
<comment type="pathway">
    <text evidence="2 15">Cofactor biosynthesis; (R)-pantothenate biosynthesis; (R)-pantothenate from (R)-pantoate and beta-alanine: step 1/1.</text>
</comment>
<dbReference type="InterPro" id="IPR003721">
    <property type="entry name" value="Pantoate_ligase"/>
</dbReference>
<dbReference type="NCBIfam" id="TIGR00125">
    <property type="entry name" value="cyt_tran_rel"/>
    <property type="match status" value="1"/>
</dbReference>